<dbReference type="PANTHER" id="PTHR11070">
    <property type="entry name" value="UVRD / RECB / PCRA DNA HELICASE FAMILY MEMBER"/>
    <property type="match status" value="1"/>
</dbReference>
<organism evidence="14 15">
    <name type="scientific">Finegoldia magna (strain ATCC 29328 / DSM 20472 / WAL 2508)</name>
    <name type="common">Peptostreptococcus magnus</name>
    <dbReference type="NCBI Taxonomy" id="334413"/>
    <lineage>
        <taxon>Bacteria</taxon>
        <taxon>Bacillati</taxon>
        <taxon>Bacillota</taxon>
        <taxon>Tissierellia</taxon>
        <taxon>Tissierellales</taxon>
        <taxon>Peptoniphilaceae</taxon>
        <taxon>Finegoldia</taxon>
    </lineage>
</organism>
<gene>
    <name evidence="14" type="ordered locus">FMG_0568</name>
</gene>
<evidence type="ECO:0000256" key="11">
    <source>
        <dbReference type="PROSITE-ProRule" id="PRU00560"/>
    </source>
</evidence>
<keyword evidence="5 11" id="KW-0067">ATP-binding</keyword>
<dbReference type="GO" id="GO:0033202">
    <property type="term" value="C:DNA helicase complex"/>
    <property type="evidence" value="ECO:0007669"/>
    <property type="project" value="TreeGrafter"/>
</dbReference>
<dbReference type="Pfam" id="PF21196">
    <property type="entry name" value="PcrA_UvrD_tudor"/>
    <property type="match status" value="1"/>
</dbReference>
<dbReference type="InterPro" id="IPR027417">
    <property type="entry name" value="P-loop_NTPase"/>
</dbReference>
<dbReference type="PROSITE" id="PS51198">
    <property type="entry name" value="UVRD_HELICASE_ATP_BIND"/>
    <property type="match status" value="1"/>
</dbReference>
<dbReference type="GO" id="GO:0003677">
    <property type="term" value="F:DNA binding"/>
    <property type="evidence" value="ECO:0007669"/>
    <property type="project" value="UniProtKB-KW"/>
</dbReference>
<dbReference type="GO" id="GO:0000725">
    <property type="term" value="P:recombinational repair"/>
    <property type="evidence" value="ECO:0007669"/>
    <property type="project" value="TreeGrafter"/>
</dbReference>
<evidence type="ECO:0000256" key="2">
    <source>
        <dbReference type="ARBA" id="ARBA00022741"/>
    </source>
</evidence>
<evidence type="ECO:0000256" key="6">
    <source>
        <dbReference type="ARBA" id="ARBA00023125"/>
    </source>
</evidence>
<evidence type="ECO:0000256" key="1">
    <source>
        <dbReference type="ARBA" id="ARBA00009922"/>
    </source>
</evidence>
<evidence type="ECO:0000256" key="9">
    <source>
        <dbReference type="ARBA" id="ARBA00034808"/>
    </source>
</evidence>
<dbReference type="CDD" id="cd18807">
    <property type="entry name" value="SF1_C_UvrD"/>
    <property type="match status" value="1"/>
</dbReference>
<keyword evidence="15" id="KW-1185">Reference proteome</keyword>
<keyword evidence="6" id="KW-0238">DNA-binding</keyword>
<dbReference type="HOGENOM" id="CLU_004585_5_2_9"/>
<evidence type="ECO:0000256" key="7">
    <source>
        <dbReference type="ARBA" id="ARBA00023235"/>
    </source>
</evidence>
<dbReference type="KEGG" id="fma:FMG_0568"/>
<dbReference type="GO" id="GO:0016887">
    <property type="term" value="F:ATP hydrolysis activity"/>
    <property type="evidence" value="ECO:0007669"/>
    <property type="project" value="RHEA"/>
</dbReference>
<proteinExistence type="inferred from homology"/>
<dbReference type="InterPro" id="IPR014017">
    <property type="entry name" value="DNA_helicase_UvrD-like_C"/>
</dbReference>
<dbReference type="InterPro" id="IPR000212">
    <property type="entry name" value="DNA_helicase_UvrD/REP"/>
</dbReference>
<dbReference type="eggNOG" id="COG0210">
    <property type="taxonomic scope" value="Bacteria"/>
</dbReference>
<evidence type="ECO:0000259" key="13">
    <source>
        <dbReference type="PROSITE" id="PS51217"/>
    </source>
</evidence>
<feature type="domain" description="UvrD-like helicase C-terminal" evidence="13">
    <location>
        <begin position="286"/>
        <end position="557"/>
    </location>
</feature>
<keyword evidence="4 11" id="KW-0347">Helicase</keyword>
<comment type="catalytic activity">
    <reaction evidence="10">
        <text>ATP + H2O = ADP + phosphate + H(+)</text>
        <dbReference type="Rhea" id="RHEA:13065"/>
        <dbReference type="ChEBI" id="CHEBI:15377"/>
        <dbReference type="ChEBI" id="CHEBI:15378"/>
        <dbReference type="ChEBI" id="CHEBI:30616"/>
        <dbReference type="ChEBI" id="CHEBI:43474"/>
        <dbReference type="ChEBI" id="CHEBI:456216"/>
        <dbReference type="EC" id="5.6.2.4"/>
    </reaction>
</comment>
<dbReference type="Proteomes" id="UP000001319">
    <property type="component" value="Chromosome"/>
</dbReference>
<evidence type="ECO:0000256" key="4">
    <source>
        <dbReference type="ARBA" id="ARBA00022806"/>
    </source>
</evidence>
<dbReference type="STRING" id="334413.FMG_0568"/>
<dbReference type="GO" id="GO:0005829">
    <property type="term" value="C:cytosol"/>
    <property type="evidence" value="ECO:0007669"/>
    <property type="project" value="TreeGrafter"/>
</dbReference>
<evidence type="ECO:0000313" key="15">
    <source>
        <dbReference type="Proteomes" id="UP000001319"/>
    </source>
</evidence>
<dbReference type="PANTHER" id="PTHR11070:SF2">
    <property type="entry name" value="ATP-DEPENDENT DNA HELICASE SRS2"/>
    <property type="match status" value="1"/>
</dbReference>
<evidence type="ECO:0000259" key="12">
    <source>
        <dbReference type="PROSITE" id="PS51198"/>
    </source>
</evidence>
<dbReference type="EMBL" id="AP008971">
    <property type="protein sequence ID" value="BAG07986.1"/>
    <property type="molecule type" value="Genomic_DNA"/>
</dbReference>
<dbReference type="FunFam" id="1.10.486.10:FF:000003">
    <property type="entry name" value="ATP-dependent DNA helicase"/>
    <property type="match status" value="1"/>
</dbReference>
<keyword evidence="7" id="KW-0413">Isomerase</keyword>
<feature type="binding site" evidence="11">
    <location>
        <begin position="26"/>
        <end position="33"/>
    </location>
    <ligand>
        <name>ATP</name>
        <dbReference type="ChEBI" id="CHEBI:30616"/>
    </ligand>
</feature>
<keyword evidence="3 11" id="KW-0378">Hydrolase</keyword>
<dbReference type="GO" id="GO:0005524">
    <property type="term" value="F:ATP binding"/>
    <property type="evidence" value="ECO:0007669"/>
    <property type="project" value="UniProtKB-UniRule"/>
</dbReference>
<dbReference type="AlphaFoldDB" id="B0RZV9"/>
<sequence length="725" mass="84454">MMNLDNLNDRQREAVENTDGPMLILAGAGSGKTKVLTTKIAYCLEKGLCSKYEILAITFTNKAAKEMKERVENILQENVDSMWIGTFHAICSRILRVEIERIGFERNFTVYDRADQISLVKECLKDMGVDPKNVEIKNEINTISRLKNAGATEKNIDKEDFDISLSTFTMELFQKYEHKLKRYNSLDFDDLIVKTNLLFEENPDLREKYSDRFKYVFVDEYQDTNDTQYKLIKNLVSKNDNICCVGDSDQSIYGWRGANIQNIQNFEKDFKNAKVILLEQNYRSTQPILDLANTVIKNNSLRKDKNLWTAKNEGDMPIYRRMYSDIDEADQVVQWIEQERYRENPYEEMAILYRTNAQSRLFEERLNRLGIPNRVVGGLKFYDRKEIKDCVSYLRIVENLNDNMALNRIINEPKRGIGKTTMDKLLQCSQNRSISMMQYIIDTDLPDFSNATAKKLQEFYYLIKSFPKDQMNVAELMEYILDKTGYRANLEKSTNRDDKTRLENIDEYVSSLYQFVQDNPDKNLREYLETSSLMTDLDKTDDNTKGVSMMTIHAAKGLEFDVVFFTGLEEGTIPSRVDEDVEEERRLCYVAITRARKKLYITSVQSRRRFNEFQTKAESRFIEEMENKYKDESPNKEVSFRESFNTKVVDDYRTEASASITKKQNNVTKNNEKYRAGDKVSHKKFGTGVIVGIVEKENGDELTINFDKKGLKKLNSSLAPLTRVE</sequence>
<dbReference type="Gene3D" id="1.10.486.10">
    <property type="entry name" value="PCRA, domain 4"/>
    <property type="match status" value="1"/>
</dbReference>
<dbReference type="SUPFAM" id="SSF52540">
    <property type="entry name" value="P-loop containing nucleoside triphosphate hydrolases"/>
    <property type="match status" value="1"/>
</dbReference>
<evidence type="ECO:0000256" key="5">
    <source>
        <dbReference type="ARBA" id="ARBA00022840"/>
    </source>
</evidence>
<dbReference type="InterPro" id="IPR013986">
    <property type="entry name" value="DExx_box_DNA_helicase_dom_sf"/>
</dbReference>
<evidence type="ECO:0000256" key="8">
    <source>
        <dbReference type="ARBA" id="ARBA00034617"/>
    </source>
</evidence>
<dbReference type="InterPro" id="IPR014016">
    <property type="entry name" value="UvrD-like_ATP-bd"/>
</dbReference>
<dbReference type="CDD" id="cd17932">
    <property type="entry name" value="DEXQc_UvrD"/>
    <property type="match status" value="1"/>
</dbReference>
<evidence type="ECO:0000256" key="10">
    <source>
        <dbReference type="ARBA" id="ARBA00048988"/>
    </source>
</evidence>
<dbReference type="Pfam" id="PF00580">
    <property type="entry name" value="UvrD-helicase"/>
    <property type="match status" value="1"/>
</dbReference>
<evidence type="ECO:0000256" key="3">
    <source>
        <dbReference type="ARBA" id="ARBA00022801"/>
    </source>
</evidence>
<dbReference type="Gene3D" id="1.10.10.160">
    <property type="match status" value="1"/>
</dbReference>
<protein>
    <recommendedName>
        <fullName evidence="9">DNA 3'-5' helicase</fullName>
        <ecNumber evidence="9">5.6.2.4</ecNumber>
    </recommendedName>
</protein>
<name>B0RZV9_FINM2</name>
<feature type="domain" description="UvrD-like helicase ATP-binding" evidence="12">
    <location>
        <begin position="5"/>
        <end position="285"/>
    </location>
</feature>
<dbReference type="Pfam" id="PF13361">
    <property type="entry name" value="UvrD_C"/>
    <property type="match status" value="1"/>
</dbReference>
<evidence type="ECO:0000313" key="14">
    <source>
        <dbReference type="EMBL" id="BAG07986.1"/>
    </source>
</evidence>
<comment type="similarity">
    <text evidence="1">Belongs to the helicase family. UvrD subfamily.</text>
</comment>
<dbReference type="PROSITE" id="PS51217">
    <property type="entry name" value="UVRD_HELICASE_CTER"/>
    <property type="match status" value="1"/>
</dbReference>
<dbReference type="Gene3D" id="3.40.50.300">
    <property type="entry name" value="P-loop containing nucleotide triphosphate hydrolases"/>
    <property type="match status" value="2"/>
</dbReference>
<reference evidence="14 15" key="1">
    <citation type="journal article" date="2008" name="DNA Res.">
        <title>Complete genome sequence of Finegoldia magna, an anaerobic opportunistic pathogen.</title>
        <authorList>
            <person name="Goto T."/>
            <person name="Yamashita A."/>
            <person name="Hirakawa H."/>
            <person name="Matsutani M."/>
            <person name="Todo K."/>
            <person name="Ohshima K."/>
            <person name="Toh H."/>
            <person name="Miyamoto K."/>
            <person name="Kuhara S."/>
            <person name="Hattori M."/>
            <person name="Shimizu T."/>
            <person name="Akimoto S."/>
        </authorList>
    </citation>
    <scope>NUCLEOTIDE SEQUENCE [LARGE SCALE GENOMIC DNA]</scope>
    <source>
        <strain evidence="15">ATCC 29328 / DSM 20472 / WAL 2508</strain>
    </source>
</reference>
<dbReference type="EC" id="5.6.2.4" evidence="9"/>
<keyword evidence="2 11" id="KW-0547">Nucleotide-binding</keyword>
<dbReference type="GO" id="GO:0043138">
    <property type="term" value="F:3'-5' DNA helicase activity"/>
    <property type="evidence" value="ECO:0007669"/>
    <property type="project" value="UniProtKB-EC"/>
</dbReference>
<comment type="catalytic activity">
    <reaction evidence="8">
        <text>Couples ATP hydrolysis with the unwinding of duplex DNA by translocating in the 3'-5' direction.</text>
        <dbReference type="EC" id="5.6.2.4"/>
    </reaction>
</comment>
<accession>B0RZV9</accession>